<keyword evidence="2" id="KW-1185">Reference proteome</keyword>
<evidence type="ECO:0008006" key="3">
    <source>
        <dbReference type="Google" id="ProtNLM"/>
    </source>
</evidence>
<proteinExistence type="predicted"/>
<gene>
    <name evidence="1" type="ORF">G5C51_26230</name>
</gene>
<organism evidence="1 2">
    <name type="scientific">Streptomyces coryli</name>
    <dbReference type="NCBI Taxonomy" id="1128680"/>
    <lineage>
        <taxon>Bacteria</taxon>
        <taxon>Bacillati</taxon>
        <taxon>Actinomycetota</taxon>
        <taxon>Actinomycetes</taxon>
        <taxon>Kitasatosporales</taxon>
        <taxon>Streptomycetaceae</taxon>
        <taxon>Streptomyces</taxon>
    </lineage>
</organism>
<evidence type="ECO:0000313" key="1">
    <source>
        <dbReference type="EMBL" id="NGN67390.1"/>
    </source>
</evidence>
<reference evidence="1 2" key="1">
    <citation type="submission" date="2020-02" db="EMBL/GenBank/DDBJ databases">
        <title>Whole-genome analyses of novel actinobacteria.</title>
        <authorList>
            <person name="Sahin N."/>
        </authorList>
    </citation>
    <scope>NUCLEOTIDE SEQUENCE [LARGE SCALE GENOMIC DNA]</scope>
    <source>
        <strain evidence="1 2">A7024</strain>
    </source>
</reference>
<sequence>MQVPREPEVVGDDAQRLTDRWTTLPIRVRRAVVAGLSLLLVGLGMYEMCRPDGPKPQAAPTAHPLRPVATRLDVEDVVGPDLGRRSLKVRLKAVATTKTVITDVKPSEAGIRVSVRPKLPLRLPSGKRTGFTLTLEVRRCASGAVAARPFRLAVTVRSAWAIQVRSPIPSGRIASELDTALRVLCRPSSTSASRQ</sequence>
<comment type="caution">
    <text evidence="1">The sequence shown here is derived from an EMBL/GenBank/DDBJ whole genome shotgun (WGS) entry which is preliminary data.</text>
</comment>
<accession>A0A6G4U6N0</accession>
<protein>
    <recommendedName>
        <fullName evidence="3">Tat pathway signal sequence domain protein</fullName>
    </recommendedName>
</protein>
<evidence type="ECO:0000313" key="2">
    <source>
        <dbReference type="Proteomes" id="UP000481583"/>
    </source>
</evidence>
<name>A0A6G4U6N0_9ACTN</name>
<dbReference type="EMBL" id="JAAKZV010000139">
    <property type="protein sequence ID" value="NGN67390.1"/>
    <property type="molecule type" value="Genomic_DNA"/>
</dbReference>
<dbReference type="RefSeq" id="WP_165240684.1">
    <property type="nucleotide sequence ID" value="NZ_JAAKZV010000139.1"/>
</dbReference>
<dbReference type="AlphaFoldDB" id="A0A6G4U6N0"/>
<dbReference type="Proteomes" id="UP000481583">
    <property type="component" value="Unassembled WGS sequence"/>
</dbReference>